<comment type="caution">
    <text evidence="1">The sequence shown here is derived from an EMBL/GenBank/DDBJ whole genome shotgun (WGS) entry which is preliminary data.</text>
</comment>
<evidence type="ECO:0000313" key="2">
    <source>
        <dbReference type="Proteomes" id="UP001497392"/>
    </source>
</evidence>
<sequence length="273" mass="30784">MMLLHSLPIFDGHNGTVYLDSAASNHKCHADGGLHEFLILGKHAVPWTAEAEAAEASRCARFSLGDIEHVVHETGISWEWLVEVSMRRIWKYQPWLRTMLLGVLQELQAAEKPIIAIHVKAHGSTPVQKHLALPPQEYINLFARTFPHVKKGTCIVAGGSEAQNEEAQALAAQTIGCKPLNRSALHMQEGDPQKVPHASWKAHCLMTRNLLFDLELLAHADYFVGTSKSGLTPIIEAMRHVLYGKDRRTFITHGGDWYERIREYFREHHVMPD</sequence>
<gene>
    <name evidence="1" type="primary">g9662</name>
    <name evidence="1" type="ORF">VP750_LOCUS8707</name>
</gene>
<dbReference type="Proteomes" id="UP001497392">
    <property type="component" value="Unassembled WGS sequence"/>
</dbReference>
<name>A0ABP1G3M7_9CHLO</name>
<dbReference type="Gene3D" id="3.40.50.11350">
    <property type="match status" value="1"/>
</dbReference>
<protein>
    <submittedName>
        <fullName evidence="1">G9662 protein</fullName>
    </submittedName>
</protein>
<evidence type="ECO:0000313" key="1">
    <source>
        <dbReference type="EMBL" id="CAL5226801.1"/>
    </source>
</evidence>
<reference evidence="1 2" key="1">
    <citation type="submission" date="2024-06" db="EMBL/GenBank/DDBJ databases">
        <authorList>
            <person name="Kraege A."/>
            <person name="Thomma B."/>
        </authorList>
    </citation>
    <scope>NUCLEOTIDE SEQUENCE [LARGE SCALE GENOMIC DNA]</scope>
</reference>
<proteinExistence type="predicted"/>
<accession>A0ABP1G3M7</accession>
<keyword evidence="2" id="KW-1185">Reference proteome</keyword>
<organism evidence="1 2">
    <name type="scientific">Coccomyxa viridis</name>
    <dbReference type="NCBI Taxonomy" id="1274662"/>
    <lineage>
        <taxon>Eukaryota</taxon>
        <taxon>Viridiplantae</taxon>
        <taxon>Chlorophyta</taxon>
        <taxon>core chlorophytes</taxon>
        <taxon>Trebouxiophyceae</taxon>
        <taxon>Trebouxiophyceae incertae sedis</taxon>
        <taxon>Coccomyxaceae</taxon>
        <taxon>Coccomyxa</taxon>
    </lineage>
</organism>
<dbReference type="EMBL" id="CAXHTA020000016">
    <property type="protein sequence ID" value="CAL5226801.1"/>
    <property type="molecule type" value="Genomic_DNA"/>
</dbReference>